<dbReference type="Proteomes" id="UP000199727">
    <property type="component" value="Unassembled WGS sequence"/>
</dbReference>
<reference evidence="5 6" key="1">
    <citation type="submission" date="2017-06" db="EMBL/GenBank/DDBJ databases">
        <title>Global population genomics of the pathogenic fungus Cryptococcus neoformans var. grubii.</title>
        <authorList>
            <person name="Cuomo C."/>
            <person name="Litvintseva A."/>
            <person name="Chen Y."/>
            <person name="Young S."/>
            <person name="Zeng Q."/>
            <person name="Chapman S."/>
            <person name="Gujja S."/>
            <person name="Saif S."/>
            <person name="Birren B."/>
        </authorList>
    </citation>
    <scope>NUCLEOTIDE SEQUENCE [LARGE SCALE GENOMIC DNA]</scope>
    <source>
        <strain evidence="5 6">Tu259-1</strain>
    </source>
</reference>
<keyword evidence="2" id="KW-0378">Hydrolase</keyword>
<dbReference type="GO" id="GO:0000175">
    <property type="term" value="F:3'-5'-RNA exonuclease activity"/>
    <property type="evidence" value="ECO:0007669"/>
    <property type="project" value="TreeGrafter"/>
</dbReference>
<sequence>MPPRPWPVFLTIEPKMPKEPYVPTPEQIALAERRRAERAAKKAAVAAGKVEPTEEEKLVMEKCKFLKRDWVGVPGKDREEQGGSQRKRAKIITWNLLAQTLVRRELFPGSDCLRFVDRKPMLLAEFAHHSSSDIICLQECDKLSDFLPALPQHTYIKGTGPGKLHGLVVLYRKGRFSLRQSKLIHLDFEEIHPRSSDLVVREDGTESLEEVRRRRGGSRQTKNVGLIVALEDKDGEGVIIVTTHLFWHPKFVYERVRQALLLVRAIRRFQKANNCTAWPVVLAGDLNTQPSEATYQLLVSPHSPLPRQYLDEISQSRLVHDSLSKIPLIPPEIPSSDSEPASTTGTGTTTPAVTNKTEAEKDGENEDLDDKSTANTRPPRPSDGLPTALELVDLFKAEFPLIGRDSDQHDGAMSAYGSTQWKEGKGIDGFDDRRGFGDGEKGKGGDEPGWTCFTPLFRLTLDYLLVLPPIFSPPSPITPPTSSTSPTSGVEIRKVMLPPKASDLGEGLPRKGICASDHVAVGCEIEW</sequence>
<organism evidence="5 6">
    <name type="scientific">Cryptococcus neoformans Tu259-1</name>
    <dbReference type="NCBI Taxonomy" id="1230072"/>
    <lineage>
        <taxon>Eukaryota</taxon>
        <taxon>Fungi</taxon>
        <taxon>Dikarya</taxon>
        <taxon>Basidiomycota</taxon>
        <taxon>Agaricomycotina</taxon>
        <taxon>Tremellomycetes</taxon>
        <taxon>Tremellales</taxon>
        <taxon>Cryptococcaceae</taxon>
        <taxon>Cryptococcus</taxon>
        <taxon>Cryptococcus neoformans species complex</taxon>
    </lineage>
</organism>
<keyword evidence="5" id="KW-0269">Exonuclease</keyword>
<feature type="compositionally biased region" description="Basic and acidic residues" evidence="3">
    <location>
        <begin position="422"/>
        <end position="446"/>
    </location>
</feature>
<dbReference type="GO" id="GO:0006139">
    <property type="term" value="P:nucleobase-containing compound metabolic process"/>
    <property type="evidence" value="ECO:0007669"/>
    <property type="project" value="UniProtKB-ARBA"/>
</dbReference>
<accession>A0A854Q5G2</accession>
<comment type="similarity">
    <text evidence="1">Belongs to the CCR4/nocturin family.</text>
</comment>
<proteinExistence type="inferred from homology"/>
<evidence type="ECO:0000313" key="6">
    <source>
        <dbReference type="Proteomes" id="UP000199727"/>
    </source>
</evidence>
<dbReference type="InterPro" id="IPR050410">
    <property type="entry name" value="CCR4/nocturin_mRNA_transcr"/>
</dbReference>
<dbReference type="AlphaFoldDB" id="A0A854Q5G2"/>
<evidence type="ECO:0000256" key="1">
    <source>
        <dbReference type="ARBA" id="ARBA00010774"/>
    </source>
</evidence>
<dbReference type="Pfam" id="PF03372">
    <property type="entry name" value="Exo_endo_phos"/>
    <property type="match status" value="1"/>
</dbReference>
<dbReference type="InterPro" id="IPR005135">
    <property type="entry name" value="Endo/exonuclease/phosphatase"/>
</dbReference>
<dbReference type="InterPro" id="IPR036691">
    <property type="entry name" value="Endo/exonu/phosph_ase_sf"/>
</dbReference>
<keyword evidence="5" id="KW-0540">Nuclease</keyword>
<dbReference type="PANTHER" id="PTHR12121">
    <property type="entry name" value="CARBON CATABOLITE REPRESSOR PROTEIN 4"/>
    <property type="match status" value="1"/>
</dbReference>
<dbReference type="PANTHER" id="PTHR12121:SF45">
    <property type="entry name" value="NOCTURNIN"/>
    <property type="match status" value="1"/>
</dbReference>
<feature type="region of interest" description="Disordered" evidence="3">
    <location>
        <begin position="404"/>
        <end position="447"/>
    </location>
</feature>
<feature type="region of interest" description="Disordered" evidence="3">
    <location>
        <begin position="328"/>
        <end position="386"/>
    </location>
</feature>
<comment type="caution">
    <text evidence="5">The sequence shown here is derived from an EMBL/GenBank/DDBJ whole genome shotgun (WGS) entry which is preliminary data.</text>
</comment>
<protein>
    <submittedName>
        <fullName evidence="5">RNA exonuclease NGL2</fullName>
    </submittedName>
</protein>
<evidence type="ECO:0000256" key="2">
    <source>
        <dbReference type="ARBA" id="ARBA00022801"/>
    </source>
</evidence>
<dbReference type="EMBL" id="AMKT01000098">
    <property type="protein sequence ID" value="OXG11537.1"/>
    <property type="molecule type" value="Genomic_DNA"/>
</dbReference>
<evidence type="ECO:0000256" key="3">
    <source>
        <dbReference type="SAM" id="MobiDB-lite"/>
    </source>
</evidence>
<dbReference type="Gene3D" id="3.60.10.10">
    <property type="entry name" value="Endonuclease/exonuclease/phosphatase"/>
    <property type="match status" value="1"/>
</dbReference>
<name>A0A854Q5G2_CRYNE</name>
<dbReference type="SUPFAM" id="SSF56219">
    <property type="entry name" value="DNase I-like"/>
    <property type="match status" value="1"/>
</dbReference>
<feature type="compositionally biased region" description="Low complexity" evidence="3">
    <location>
        <begin position="334"/>
        <end position="350"/>
    </location>
</feature>
<feature type="domain" description="Endonuclease/exonuclease/phosphatase" evidence="4">
    <location>
        <begin position="93"/>
        <end position="316"/>
    </location>
</feature>
<evidence type="ECO:0000259" key="4">
    <source>
        <dbReference type="Pfam" id="PF03372"/>
    </source>
</evidence>
<gene>
    <name evidence="5" type="ORF">C361_06644</name>
</gene>
<evidence type="ECO:0000313" key="5">
    <source>
        <dbReference type="EMBL" id="OXG11537.1"/>
    </source>
</evidence>
<dbReference type="OrthoDB" id="428734at2759"/>